<dbReference type="EMBL" id="MU268510">
    <property type="protein sequence ID" value="KAH7904348.1"/>
    <property type="molecule type" value="Genomic_DNA"/>
</dbReference>
<proteinExistence type="predicted"/>
<evidence type="ECO:0000313" key="2">
    <source>
        <dbReference type="Proteomes" id="UP000790377"/>
    </source>
</evidence>
<organism evidence="1 2">
    <name type="scientific">Hygrophoropsis aurantiaca</name>
    <dbReference type="NCBI Taxonomy" id="72124"/>
    <lineage>
        <taxon>Eukaryota</taxon>
        <taxon>Fungi</taxon>
        <taxon>Dikarya</taxon>
        <taxon>Basidiomycota</taxon>
        <taxon>Agaricomycotina</taxon>
        <taxon>Agaricomycetes</taxon>
        <taxon>Agaricomycetidae</taxon>
        <taxon>Boletales</taxon>
        <taxon>Coniophorineae</taxon>
        <taxon>Hygrophoropsidaceae</taxon>
        <taxon>Hygrophoropsis</taxon>
    </lineage>
</organism>
<name>A0ACB7ZVH2_9AGAM</name>
<gene>
    <name evidence="1" type="ORF">BJ138DRAFT_1119503</name>
</gene>
<reference evidence="1" key="1">
    <citation type="journal article" date="2021" name="New Phytol.">
        <title>Evolutionary innovations through gain and loss of genes in the ectomycorrhizal Boletales.</title>
        <authorList>
            <person name="Wu G."/>
            <person name="Miyauchi S."/>
            <person name="Morin E."/>
            <person name="Kuo A."/>
            <person name="Drula E."/>
            <person name="Varga T."/>
            <person name="Kohler A."/>
            <person name="Feng B."/>
            <person name="Cao Y."/>
            <person name="Lipzen A."/>
            <person name="Daum C."/>
            <person name="Hundley H."/>
            <person name="Pangilinan J."/>
            <person name="Johnson J."/>
            <person name="Barry K."/>
            <person name="LaButti K."/>
            <person name="Ng V."/>
            <person name="Ahrendt S."/>
            <person name="Min B."/>
            <person name="Choi I.G."/>
            <person name="Park H."/>
            <person name="Plett J.M."/>
            <person name="Magnuson J."/>
            <person name="Spatafora J.W."/>
            <person name="Nagy L.G."/>
            <person name="Henrissat B."/>
            <person name="Grigoriev I.V."/>
            <person name="Yang Z.L."/>
            <person name="Xu J."/>
            <person name="Martin F.M."/>
        </authorList>
    </citation>
    <scope>NUCLEOTIDE SEQUENCE</scope>
    <source>
        <strain evidence="1">ATCC 28755</strain>
    </source>
</reference>
<keyword evidence="2" id="KW-1185">Reference proteome</keyword>
<protein>
    <submittedName>
        <fullName evidence="1">Uncharacterized protein</fullName>
    </submittedName>
</protein>
<comment type="caution">
    <text evidence="1">The sequence shown here is derived from an EMBL/GenBank/DDBJ whole genome shotgun (WGS) entry which is preliminary data.</text>
</comment>
<dbReference type="Proteomes" id="UP000790377">
    <property type="component" value="Unassembled WGS sequence"/>
</dbReference>
<accession>A0ACB7ZVH2</accession>
<sequence length="643" mass="71288">MAQAGNFFYNCFTGSFSLYASDAWERVDIPRINTQVRHPGGLKSTIGITSRALPCWKPVDGQVYGSSVQCRFGTVDELLGHFRTTFDASKVKVRVKVRSSAAEVSGSSVKRAREETSDHGRSEGSGFSNKRQKQKGKQREERQVFGAKDLSQFVRSTAGFPDSCESVDWDAGFRTHAPFAGTHMTPNKELQVVKDIAGRPSLECSARSGSVSERCGSGTDAFQVRDLVVELELDPALRNPAEHSIDDVHEAWSTLVDTIANHMAGYRSVVIRGWKKELPLCFDDVSIGLQMGDLGQRCEWIDGILMALARDDSADIAIHRRSSLKQFLDLTGDPTICGNFLDAKNVNPSPPQIITPLLDSTTAWNQTLYMRLVAEKKKKKGVSSTQSLVEESPPIAVRTSNWTSAGWRLVTHPGFVTFPHHDCCGMGTYVVGDVGCKIWAVMRPKRSTTLQGRKRRPSRVPAGGNRPKKAILCSSHQACYTACTHRSSVFSGGYFYNYNTMHLTRAVLSMVKHQHLTNDSRPGYFRTLCRMVIALRYRSGPRKFNKRSLLSLLLIILHRNKYGWKLPSGAGQTVLAEEESGEMTVANNFAAQILKWLNMTVNQAKQYVDGFSAYYEPGDEEVVLPAVVEGKDPVLDEVDLSCT</sequence>
<evidence type="ECO:0000313" key="1">
    <source>
        <dbReference type="EMBL" id="KAH7904348.1"/>
    </source>
</evidence>